<evidence type="ECO:0000313" key="1">
    <source>
        <dbReference type="EMBL" id="KAH1186477.1"/>
    </source>
</evidence>
<reference evidence="1" key="1">
    <citation type="submission" date="2021-09" db="EMBL/GenBank/DDBJ databases">
        <title>The genome of Mauremys mutica provides insights into the evolution of semi-aquatic lifestyle.</title>
        <authorList>
            <person name="Gong S."/>
            <person name="Gao Y."/>
        </authorList>
    </citation>
    <scope>NUCLEOTIDE SEQUENCE</scope>
    <source>
        <strain evidence="1">MM-2020</strain>
        <tissue evidence="1">Muscle</tissue>
    </source>
</reference>
<gene>
    <name evidence="1" type="ORF">KIL84_019226</name>
</gene>
<dbReference type="Proteomes" id="UP000827986">
    <property type="component" value="Unassembled WGS sequence"/>
</dbReference>
<evidence type="ECO:0000313" key="2">
    <source>
        <dbReference type="Proteomes" id="UP000827986"/>
    </source>
</evidence>
<accession>A0A9D4B361</accession>
<dbReference type="EMBL" id="JAHDVG010000463">
    <property type="protein sequence ID" value="KAH1186477.1"/>
    <property type="molecule type" value="Genomic_DNA"/>
</dbReference>
<sequence length="112" mass="12550">MRTLVIFTSPCEIAVSVNKHNCKYIVCRKSIAELQCRKKIESLKMELDSSLPPLKITWGGPPPRLSPGNMQRRCGILHSGVECQINTCPGFITTLHTNNLTLKAKMRCKVLL</sequence>
<dbReference type="AlphaFoldDB" id="A0A9D4B361"/>
<name>A0A9D4B361_9SAUR</name>
<keyword evidence="2" id="KW-1185">Reference proteome</keyword>
<protein>
    <submittedName>
        <fullName evidence="1">Uncharacterized protein</fullName>
    </submittedName>
</protein>
<comment type="caution">
    <text evidence="1">The sequence shown here is derived from an EMBL/GenBank/DDBJ whole genome shotgun (WGS) entry which is preliminary data.</text>
</comment>
<organism evidence="1 2">
    <name type="scientific">Mauremys mutica</name>
    <name type="common">yellowpond turtle</name>
    <dbReference type="NCBI Taxonomy" id="74926"/>
    <lineage>
        <taxon>Eukaryota</taxon>
        <taxon>Metazoa</taxon>
        <taxon>Chordata</taxon>
        <taxon>Craniata</taxon>
        <taxon>Vertebrata</taxon>
        <taxon>Euteleostomi</taxon>
        <taxon>Archelosauria</taxon>
        <taxon>Testudinata</taxon>
        <taxon>Testudines</taxon>
        <taxon>Cryptodira</taxon>
        <taxon>Durocryptodira</taxon>
        <taxon>Testudinoidea</taxon>
        <taxon>Geoemydidae</taxon>
        <taxon>Geoemydinae</taxon>
        <taxon>Mauremys</taxon>
    </lineage>
</organism>
<proteinExistence type="predicted"/>